<feature type="region of interest" description="Disordered" evidence="1">
    <location>
        <begin position="1"/>
        <end position="92"/>
    </location>
</feature>
<dbReference type="PANTHER" id="PTHR22042:SF3">
    <property type="entry name" value="RIKEN CDNA 2900026A02 GENE"/>
    <property type="match status" value="1"/>
</dbReference>
<evidence type="ECO:0000256" key="1">
    <source>
        <dbReference type="SAM" id="MobiDB-lite"/>
    </source>
</evidence>
<feature type="compositionally biased region" description="Low complexity" evidence="1">
    <location>
        <begin position="43"/>
        <end position="52"/>
    </location>
</feature>
<feature type="region of interest" description="Disordered" evidence="1">
    <location>
        <begin position="316"/>
        <end position="615"/>
    </location>
</feature>
<feature type="compositionally biased region" description="Basic and acidic residues" evidence="1">
    <location>
        <begin position="693"/>
        <end position="711"/>
    </location>
</feature>
<feature type="region of interest" description="Disordered" evidence="1">
    <location>
        <begin position="624"/>
        <end position="643"/>
    </location>
</feature>
<dbReference type="PANTHER" id="PTHR22042">
    <property type="entry name" value="TANKYRASE 1 BINDING PROTEIN"/>
    <property type="match status" value="1"/>
</dbReference>
<gene>
    <name evidence="3" type="primary">LOC107123217</name>
</gene>
<dbReference type="InterPro" id="IPR040006">
    <property type="entry name" value="TNKS1BP1-like"/>
</dbReference>
<feature type="compositionally biased region" description="Basic and acidic residues" evidence="1">
    <location>
        <begin position="317"/>
        <end position="326"/>
    </location>
</feature>
<accession>A0ABM1L7G7</accession>
<dbReference type="RefSeq" id="XP_015281904.1">
    <property type="nucleotide sequence ID" value="XM_015426418.1"/>
</dbReference>
<sequence length="727" mass="79586">MAAEVEVGSALPSLTARSELPSEVKPQRPFAGSLSDSSHKPGELPSSLSPLILEERSKFGNPLRPATMPPVTSRPRLTPKPFSRETSSDTFSVVKPPVPTFKSSHVAPNLPVFAKTFDDTAAARGLTGNVPPLVDQKSIEDKSPSELVANMPFDSSPQANTVILFETGKSEKGRMKFTPEKSHLGSPQIGGTLQAPEEHLTASKSEVFCRTAGLYRQLSLSSESRPISWNPCVSLEKKDNLTSASEEKGKVIQRQYSAGGSLASEVQLRPKQRPVSAVFLESLKDQKQCCLEVSEETSLPEKTWVRKPRPLSMDLTAKFENRDLSLQRKSCPTESKEKDLSPDPTKQGSVRPSERWTKNEAGALGRADPSKSSLKSPGPFADFASVLSPKPFPSEEATPCQSSQKDFSHVPARDRKCLWESKLKRHGEQNASEMETETTPEKVMEPPSVKGQSIKDRAALSPKEPCAARKNCTYRSDPENQSWRDVEKPINVPDRSANDATSGNVESQPGSPREEGRILNIQQRIKELTAENTEAKPGSLRQSFRSRPLSADLTKLFSSPITAGEPKPEKLAELNRKPANKPQESQEMKADPLLGTDSGEGHAVGVPWRPQQPVRILHMPRDGSFARERHGGPAAVADHDARASSTLPAERTCIKTVRATMFEHHVQRHKIADDRLGAESPSQPTNEVSGNCRESRTGKAAESKMSSKEAPRYGGGCQKTRKSKLFK</sequence>
<dbReference type="Proteomes" id="UP000694871">
    <property type="component" value="Unplaced"/>
</dbReference>
<organism evidence="2 3">
    <name type="scientific">Gekko japonicus</name>
    <name type="common">Schlegel's Japanese gecko</name>
    <dbReference type="NCBI Taxonomy" id="146911"/>
    <lineage>
        <taxon>Eukaryota</taxon>
        <taxon>Metazoa</taxon>
        <taxon>Chordata</taxon>
        <taxon>Craniata</taxon>
        <taxon>Vertebrata</taxon>
        <taxon>Euteleostomi</taxon>
        <taxon>Lepidosauria</taxon>
        <taxon>Squamata</taxon>
        <taxon>Bifurcata</taxon>
        <taxon>Gekkota</taxon>
        <taxon>Gekkonidae</taxon>
        <taxon>Gekkoninae</taxon>
        <taxon>Gekko</taxon>
    </lineage>
</organism>
<feature type="compositionally biased region" description="Basic and acidic residues" evidence="1">
    <location>
        <begin position="566"/>
        <end position="576"/>
    </location>
</feature>
<feature type="compositionally biased region" description="Basic and acidic residues" evidence="1">
    <location>
        <begin position="624"/>
        <end position="642"/>
    </location>
</feature>
<reference evidence="3" key="1">
    <citation type="submission" date="2025-08" db="UniProtKB">
        <authorList>
            <consortium name="RefSeq"/>
        </authorList>
    </citation>
    <scope>IDENTIFICATION</scope>
</reference>
<protein>
    <submittedName>
        <fullName evidence="3">Uncharacterized protein KIAA1671-like</fullName>
    </submittedName>
</protein>
<proteinExistence type="predicted"/>
<feature type="region of interest" description="Disordered" evidence="1">
    <location>
        <begin position="674"/>
        <end position="727"/>
    </location>
</feature>
<dbReference type="GeneID" id="107123217"/>
<keyword evidence="2" id="KW-1185">Reference proteome</keyword>
<feature type="compositionally biased region" description="Polar residues" evidence="1">
    <location>
        <begin position="680"/>
        <end position="689"/>
    </location>
</feature>
<feature type="compositionally biased region" description="Basic and acidic residues" evidence="1">
    <location>
        <begin position="476"/>
        <end position="488"/>
    </location>
</feature>
<name>A0ABM1L7G7_GEKJA</name>
<feature type="compositionally biased region" description="Polar residues" evidence="1">
    <location>
        <begin position="498"/>
        <end position="510"/>
    </location>
</feature>
<evidence type="ECO:0000313" key="3">
    <source>
        <dbReference type="RefSeq" id="XP_015281904.1"/>
    </source>
</evidence>
<evidence type="ECO:0000313" key="2">
    <source>
        <dbReference type="Proteomes" id="UP000694871"/>
    </source>
</evidence>
<feature type="compositionally biased region" description="Basic and acidic residues" evidence="1">
    <location>
        <begin position="406"/>
        <end position="428"/>
    </location>
</feature>